<accession>A0AAN9W7G9</accession>
<keyword evidence="1" id="KW-0472">Membrane</keyword>
<sequence>MERIEPKEKPATISPKVESGIKVAKNVSKGAANVTSYIVSQIDHASHAVGHYLAPRIHSKGTQLLSVTFKYSEEKASKKVDNAFLVAAGAVGGVITVFGGLVNAGGILAQSLSTNTVKIVEHKYGEPAGAVAGDTINVAGNIFVAGSNLMHLTPHGLLEVAAAEITMGVVEDHRAVLEHSLENKHSMAGSSSKID</sequence>
<dbReference type="GO" id="GO:0051301">
    <property type="term" value="P:cell division"/>
    <property type="evidence" value="ECO:0007669"/>
    <property type="project" value="TreeGrafter"/>
</dbReference>
<keyword evidence="1" id="KW-0812">Transmembrane</keyword>
<dbReference type="PANTHER" id="PTHR21068:SF43">
    <property type="entry name" value="SPARTIN"/>
    <property type="match status" value="1"/>
</dbReference>
<name>A0AAN9W7G9_9ORTH</name>
<dbReference type="InterPro" id="IPR045036">
    <property type="entry name" value="Spartin-like"/>
</dbReference>
<feature type="domain" description="Senescence" evidence="2">
    <location>
        <begin position="2"/>
        <end position="161"/>
    </location>
</feature>
<gene>
    <name evidence="3" type="ORF">R5R35_012019</name>
</gene>
<protein>
    <recommendedName>
        <fullName evidence="2">Senescence domain-containing protein</fullName>
    </recommendedName>
</protein>
<dbReference type="InterPro" id="IPR009686">
    <property type="entry name" value="Senescence/spartin_C"/>
</dbReference>
<dbReference type="EMBL" id="JAZDUA010000065">
    <property type="protein sequence ID" value="KAK7870069.1"/>
    <property type="molecule type" value="Genomic_DNA"/>
</dbReference>
<keyword evidence="1" id="KW-1133">Transmembrane helix</keyword>
<dbReference type="AlphaFoldDB" id="A0AAN9W7G9"/>
<keyword evidence="4" id="KW-1185">Reference proteome</keyword>
<evidence type="ECO:0000313" key="3">
    <source>
        <dbReference type="EMBL" id="KAK7870069.1"/>
    </source>
</evidence>
<dbReference type="Proteomes" id="UP001378592">
    <property type="component" value="Unassembled WGS sequence"/>
</dbReference>
<proteinExistence type="predicted"/>
<evidence type="ECO:0000259" key="2">
    <source>
        <dbReference type="Pfam" id="PF06911"/>
    </source>
</evidence>
<evidence type="ECO:0000256" key="1">
    <source>
        <dbReference type="SAM" id="Phobius"/>
    </source>
</evidence>
<dbReference type="PANTHER" id="PTHR21068">
    <property type="entry name" value="SPARTIN"/>
    <property type="match status" value="1"/>
</dbReference>
<dbReference type="Pfam" id="PF06911">
    <property type="entry name" value="Senescence"/>
    <property type="match status" value="1"/>
</dbReference>
<reference evidence="3 4" key="1">
    <citation type="submission" date="2024-03" db="EMBL/GenBank/DDBJ databases">
        <title>The genome assembly and annotation of the cricket Gryllus longicercus Weissman &amp; Gray.</title>
        <authorList>
            <person name="Szrajer S."/>
            <person name="Gray D."/>
            <person name="Ylla G."/>
        </authorList>
    </citation>
    <scope>NUCLEOTIDE SEQUENCE [LARGE SCALE GENOMIC DNA]</scope>
    <source>
        <strain evidence="3">DAG 2021-001</strain>
        <tissue evidence="3">Whole body minus gut</tissue>
    </source>
</reference>
<feature type="transmembrane region" description="Helical" evidence="1">
    <location>
        <begin position="83"/>
        <end position="109"/>
    </location>
</feature>
<comment type="caution">
    <text evidence="3">The sequence shown here is derived from an EMBL/GenBank/DDBJ whole genome shotgun (WGS) entry which is preliminary data.</text>
</comment>
<organism evidence="3 4">
    <name type="scientific">Gryllus longicercus</name>
    <dbReference type="NCBI Taxonomy" id="2509291"/>
    <lineage>
        <taxon>Eukaryota</taxon>
        <taxon>Metazoa</taxon>
        <taxon>Ecdysozoa</taxon>
        <taxon>Arthropoda</taxon>
        <taxon>Hexapoda</taxon>
        <taxon>Insecta</taxon>
        <taxon>Pterygota</taxon>
        <taxon>Neoptera</taxon>
        <taxon>Polyneoptera</taxon>
        <taxon>Orthoptera</taxon>
        <taxon>Ensifera</taxon>
        <taxon>Gryllidea</taxon>
        <taxon>Grylloidea</taxon>
        <taxon>Gryllidae</taxon>
        <taxon>Gryllinae</taxon>
        <taxon>Gryllus</taxon>
    </lineage>
</organism>
<dbReference type="GO" id="GO:0005886">
    <property type="term" value="C:plasma membrane"/>
    <property type="evidence" value="ECO:0007669"/>
    <property type="project" value="TreeGrafter"/>
</dbReference>
<evidence type="ECO:0000313" key="4">
    <source>
        <dbReference type="Proteomes" id="UP001378592"/>
    </source>
</evidence>
<dbReference type="GO" id="GO:0030514">
    <property type="term" value="P:negative regulation of BMP signaling pathway"/>
    <property type="evidence" value="ECO:0007669"/>
    <property type="project" value="TreeGrafter"/>
</dbReference>